<evidence type="ECO:0000259" key="29">
    <source>
        <dbReference type="Pfam" id="PF18199"/>
    </source>
</evidence>
<evidence type="ECO:0000256" key="17">
    <source>
        <dbReference type="ARBA" id="ARBA00023212"/>
    </source>
</evidence>
<reference evidence="33" key="1">
    <citation type="submission" date="2025-08" db="UniProtKB">
        <authorList>
            <consortium name="RefSeq"/>
        </authorList>
    </citation>
    <scope>IDENTIFICATION</scope>
    <source>
        <tissue evidence="33">Whole Larva</tissue>
    </source>
</reference>
<dbReference type="InterPro" id="IPR042222">
    <property type="entry name" value="Dynein_2_N"/>
</dbReference>
<sequence length="4178" mass="479206">MCDFRKKLLINLACSHLGFQITEDTWEKDISNINILEDFLDNERNFIVCANLEFLLTDQNLLQSLCITSFQGSLRAALYHSLDRVFSPLIHSNLKQSVNSSNIEKHISSLQADLRCSLSDFTEDPLKNVDGNSLSVILSVNHEVEYWHNVCNSSKNRIEKTSGSSFLEILKPLARDLSILEALPISDVENVLESAHNILDDLWRNEPPYPRIRIEHLMELISSDLIGYIVKQFAEINIWETEFNEANELLDQCIGLGNAWHSTCKELTEIFWPNYSLHQWKGPPFQSESLAKLVNRLKDIVNIKTVHKQLTRLLSETERNDLNTDGMFKPFLNLNIMQCGDYTQHSWDTASKQFEYMLKPAEERVANKLKKQLKAMESNTRQLMREFDRYSELIARPVLKSTLQNERQLLLSLLQDYIKNLSMKMTETPLLSTKYETPQVVAEIIGTRQLESKANHILTITNNLLDDLYGFEELKQYTSDLIRDLKAQNNELFESWTSEIVAQIRDKSLSLCETDPVVQFTTNKLMKVNYAPRLVGLISEVRQLSALGYNIPEIITKTSEHAKQFIKFAKYLEQIANFHNTIGDKMIPSQRPMMLISAVELSRLVQNQEVVSWGDIEAVEKYVETLKTAVDKLSTENDLLTSYHFQVLDKIDALNSVDLLKYYDKWKLAAKHMRDLVSQVQAKGFMSLQNWKVDLDKKLCTVLEKEYEKSLNTVHLYLPEIYAELVYRGNKLAFVPDEKTLKDKYDQQMKRFLEIPRTFRGISDNPEHFSKILEKCQEKLNQVSSNTDKLFEQLEGVKQHWSSWLSLGVLDSSQLITSQHWDLHFRSSKTFGQEIAKLPSTEERVGCFIIGLSRLRSDLESHNRSYWDQLVVTLKDSIVQNVLKLQQYVDTSTATLNRQPLTLDQIGEADASHSNILTERPEMTKIYQEMIQKAENLASWTRERIDSVKRLQAAWERLESLLENYQHIIAKQVDNIKSSLNVANENLNGEMERFAAKWEQVKPRPNSGQIASESLTQLNTHLANIKEKKGQWAQIEDQRNKLIEDYKRFNMEIPMFEIGEEIQNDLEREEKVWELFEEFYSKLESLSNEEWIVFRKKTYKFEDFLTEWQSKLESQENTALVTRILQEIHKFQDAVPVLKYLKGEDFTDKHWIEAFSILGIPSKPLDMLTLKDFLENPSDLAIKQTELQVLCKKAASEIIVRQALAELEQWDVQARFQLAPHLDSHGKEILLIKDFKEILNRIGDNQSLLQSVKNSADYESFSERANAWENRLADLDQYLTSLAQIQRKWVYLEPIFGSGTLGQEKARFDKLERDFRNVLKFIENDSRVCALCRYPNLRAVFENLADQLGRCQKSLEDFLTEKRNRFPRFLFLGDDDLLEVIGQSSKEHVIQSHLKKLFSGIHGITLDSDGKNIITMKSLQGENVVLSTPVNINQPVEDWLNTLVKEMQRTLKNLLVSCLGEGKSPDPLKYPSQILCLTDSINFTSKCEQAIASSSLSQLSLTYKNQLNFYSSLDLNENVDNVDDSLGSNDDSNVLELKLKALLLDTIHHLSVIDDLKDNNVTNIKDWDWQKQLRFYSNTEGDVIIKMVNAKMEYAFEYIGNTQKLVRTPLTDQCFLTLTQAMYLGMGGNPYGPAGTGKTESVKALGSLLGRQVLVFNCDEGIDTASMGRILSGLVRSGAWGCFDEFNRLDEATLSAISMHIQPIQNAIKNHKSTVTLSDIEIDVNKFCGIFVTLNPAGGGYGGRNKLPDNLKQLFRPVIMTHPDHEQIARTLLHCDGYKNANSIGKKLIELFSLAEKLLSKQQHYDWGLRALRTVLSGCGRALKEFRKSHDEIGPEAEWKLVITAIRLDTLSKLTFSDSEIFDGLIKDVFPGVEFQQENNAKICSALEESFLELGMQKNERQMNKCLELYEQLKQRMGVAIVGPASSGKTTIRNVLIHALIKMGSVIKQHVFNPKCMQRNQLLGQIDVDTRQWTDGVLTKYSLEVTNEPLNVWSLIVSDGDIDPEWVESLNSVLDDNRLLSLPSGWRVQFGPNVNFIFETHDLSYASPATISRMGIVFLNESDVNIRDFVNNFLSKQPENVEMLLTNYVNDYFYKALDWIHNEAELIIEKPQIALASTALSQLVDCESKAQFVVGLINGLGGQIIEDFRDIFAQQIFEWTGESSPAVPTRAFYNRDRDLVDSYFTDQKQNVKDFQQDISLVLTAQVKHTIDVLRTWFHVGNEEHFLLVGPHGSAKTLILEYVVRELSETEIATIHCSAHVTPKYIIHKIIQNCLVVNSSKGRIYKPRRGNLVLYFKNLHLLKTDKWGTNMLIEFLQQLIVYKGFFDDTLDWVRIENITIVGSLEATNKLSSRFTSIVHIWNVDLPQHEDINIIFSTYLGGILKQCILNNPKIGKLTNTLLQIYNQMKDTFTQTDQQHYKFSPHDVTNWCKGILRYKLQTSDAETFLLEIISNEALRLFYDRLVSDEDRNKMIEIINNGIQMEWNKMNVVRNVLDNFYVASSQFNTNKLYTPLTKLNADDWSTIVNKGIIQYERDGFNLNIQIIPELLYLTANLSRALSAAGGNCVLVGSAGLGRRSALKIVSTLESSRLIVASTANENYFRNELKLAMQFSGVEGEQVYLLLEDHVMKGPILNILNILLSSGEVPGLYNAAEQESLIAGLKDEASRENFDGDLYKFFVERVRNKLHVIVCLEKDNDSFWKILESCPSLLQKCYLCWMNEWSTKTIQSIPNLLINKYNEKKDKEVQVEPCEGFEKILNSSIDSKLLTPIRYITMINMYIEIYTEKEKMIISKQKKLQAGVAKLNEAKNVVADLKVNAAEQQVKLSEKQGKANKALDMISNTMKNANVHKEEMETLKKQTEAENIQLVKRKKEIETELAEVEPLIQQARQAVGNIKNESLSEIRSLRAPPEVIRDILEGVLRLMGIQDTSWNSMKTFLAKRGVKEDIRSFDASRITPDNRQSVEKLVQNKSESFDPKSAKRASVAAAPLAAWVLANVRYSKVVEKIRPLEREQNKLQQNLTDAESQLSELSAGLLDVDATVAKLKGQLSTFTREAAELEIKLNAAEETLNSAKGLVEKLSDEYDRWQTQSKELDDDLKKLSTFSLLSSAFITYLSGEPENRRIIILKEWIESLGGNIEFSLETFLSSEREQMQWQSEGLSADRLSIQNAISTVKSKLCPFLIDPTSMAINWIKNKFKNTNLEYTTQDFAKFNISLELAIRFGKTLLIEEVETVSPILFAIFKKQFTYQGERVLINLNGKLIDYHKDFKLILSSRNSHLQLQADLLAILNMINFTTTNDGLTEQLLESAIRQESPELENRRKVLLKEREELQEKQYNLQNRLLEDLASSAGDILQNKNLLSSLEETKASSTAINSALIESNQVQTKLREEYNIYKDISKFGSSLYFAAANFAKKNVLYSISVSSFTTLFLMSLPSTEGLNTDNYSHKIMIQNLYNYMGRGIFKGDRLTFLMHLIHRMFPENIPITEWNFFLGNAIVGGKSQFDRSSLSWLPEQQLSQVLILQMTLPQVFNNLQLNDGNLWKSFMETGDAETNIPKHCKLSEFEKVITIQALRPDRLYSAMCHFVLQMTGIQNLNLDVMRLAQVYKETTSSQPILLITTSGNDPSLEIKELAANIVNSDKYTEISMGEGQESKAISMLNNSVQFGHWLTLKNLHLVTSWLPILCQHLQSMEPHPNFRLWLVTESHDNFSSVLAENSLKISYEAPAGIKSNLMKLYSTYGKEYLEKLNTNTSKFFFVLACVHAILQERRNYIPQGWSKWYEFSDLDFSTMVNLSEELWQSQIQWKYIIGWSIGAVYGGRIDKKQDLTVLESYLRQYFNDEVLSHRWKPLGLNQSLPSVPNYQDYINIINQLQNKDVPAYFGLPQNVDKSWEKNVSTQITQHLKSLHISTHISNKYTKEIFHKGLTPYISLWKKLNHEQEFLRLNPTQLQSASENSLIMFIQNEFQNAIILVQKIHRDFFILNKISKGFLTADEVDFDVAESLLNAQTPNKWLKLWEGPKEPSKYLKDIMKKILTISEWNKQQESYYNDNLNLAQLFNPETFLAAFKQYFARQTNIPIDELELKAIWKSRSNVISVSGLLIEGALFDGINLLQCSENSDTLNTTPICYITWEEKQTALNDSKYLDVPLYYTPSRERQVCSLQIPASIKEKSMWIQCGIAFYLGY</sequence>
<dbReference type="Gene3D" id="1.10.8.1220">
    <property type="match status" value="1"/>
</dbReference>
<feature type="domain" description="Dynein heavy chain linker" evidence="23">
    <location>
        <begin position="1060"/>
        <end position="1458"/>
    </location>
</feature>
<evidence type="ECO:0000259" key="23">
    <source>
        <dbReference type="Pfam" id="PF08393"/>
    </source>
</evidence>
<keyword evidence="8" id="KW-0493">Microtubule</keyword>
<dbReference type="Pfam" id="PF12777">
    <property type="entry name" value="MT"/>
    <property type="match status" value="1"/>
</dbReference>
<evidence type="ECO:0000256" key="7">
    <source>
        <dbReference type="ARBA" id="ARBA00022490"/>
    </source>
</evidence>
<dbReference type="InterPro" id="IPR004273">
    <property type="entry name" value="Dynein_heavy_D6_P-loop"/>
</dbReference>
<accession>A0ABM1N8F5</accession>
<dbReference type="InterPro" id="IPR043160">
    <property type="entry name" value="Dynein_C_barrel"/>
</dbReference>
<dbReference type="InterPro" id="IPR054354">
    <property type="entry name" value="DYNC2H1-like_lid"/>
</dbReference>
<dbReference type="InterPro" id="IPR041658">
    <property type="entry name" value="AAA_lid_11"/>
</dbReference>
<dbReference type="Gene3D" id="1.10.8.720">
    <property type="entry name" value="Region D6 of dynein motor"/>
    <property type="match status" value="1"/>
</dbReference>
<dbReference type="InterPro" id="IPR049400">
    <property type="entry name" value="DYNC2H1_AAA_dom"/>
</dbReference>
<evidence type="ECO:0000256" key="13">
    <source>
        <dbReference type="ARBA" id="ARBA00023054"/>
    </source>
</evidence>
<evidence type="ECO:0000256" key="11">
    <source>
        <dbReference type="ARBA" id="ARBA00022840"/>
    </source>
</evidence>
<dbReference type="Pfam" id="PF03028">
    <property type="entry name" value="Dynein_heavy"/>
    <property type="match status" value="1"/>
</dbReference>
<dbReference type="InterPro" id="IPR035706">
    <property type="entry name" value="AAA_9"/>
</dbReference>
<feature type="domain" description="Dynein heavy chain AAA module D4" evidence="26">
    <location>
        <begin position="2543"/>
        <end position="2777"/>
    </location>
</feature>
<name>A0ABM1N8F5_NICVS</name>
<keyword evidence="5" id="KW-0217">Developmental protein</keyword>
<proteinExistence type="inferred from homology"/>
<evidence type="ECO:0000259" key="22">
    <source>
        <dbReference type="Pfam" id="PF08385"/>
    </source>
</evidence>
<dbReference type="Pfam" id="PF18198">
    <property type="entry name" value="AAA_lid_11"/>
    <property type="match status" value="1"/>
</dbReference>
<evidence type="ECO:0000256" key="14">
    <source>
        <dbReference type="ARBA" id="ARBA00023069"/>
    </source>
</evidence>
<keyword evidence="17" id="KW-0206">Cytoskeleton</keyword>
<dbReference type="Gene3D" id="3.20.180.20">
    <property type="entry name" value="Dynein heavy chain, N-terminal domain 2"/>
    <property type="match status" value="1"/>
</dbReference>
<dbReference type="Gene3D" id="1.20.58.1120">
    <property type="match status" value="1"/>
</dbReference>
<keyword evidence="15" id="KW-0472">Membrane</keyword>
<evidence type="ECO:0000256" key="4">
    <source>
        <dbReference type="ARBA" id="ARBA00008887"/>
    </source>
</evidence>
<feature type="coiled-coil region" evidence="20">
    <location>
        <begin position="359"/>
        <end position="393"/>
    </location>
</feature>
<organism evidence="32 33">
    <name type="scientific">Nicrophorus vespilloides</name>
    <name type="common">Boreal carrion beetle</name>
    <dbReference type="NCBI Taxonomy" id="110193"/>
    <lineage>
        <taxon>Eukaryota</taxon>
        <taxon>Metazoa</taxon>
        <taxon>Ecdysozoa</taxon>
        <taxon>Arthropoda</taxon>
        <taxon>Hexapoda</taxon>
        <taxon>Insecta</taxon>
        <taxon>Pterygota</taxon>
        <taxon>Neoptera</taxon>
        <taxon>Endopterygota</taxon>
        <taxon>Coleoptera</taxon>
        <taxon>Polyphaga</taxon>
        <taxon>Staphyliniformia</taxon>
        <taxon>Silphidae</taxon>
        <taxon>Nicrophorinae</taxon>
        <taxon>Nicrophorus</taxon>
    </lineage>
</organism>
<dbReference type="Pfam" id="PF12781">
    <property type="entry name" value="AAA_9"/>
    <property type="match status" value="1"/>
</dbReference>
<evidence type="ECO:0000256" key="1">
    <source>
        <dbReference type="ARBA" id="ARBA00004138"/>
    </source>
</evidence>
<evidence type="ECO:0000256" key="16">
    <source>
        <dbReference type="ARBA" id="ARBA00023175"/>
    </source>
</evidence>
<evidence type="ECO:0000259" key="30">
    <source>
        <dbReference type="Pfam" id="PF21264"/>
    </source>
</evidence>
<evidence type="ECO:0000313" key="33">
    <source>
        <dbReference type="RefSeq" id="XP_017783105.1"/>
    </source>
</evidence>
<evidence type="ECO:0000256" key="12">
    <source>
        <dbReference type="ARBA" id="ARBA00023017"/>
    </source>
</evidence>
<feature type="domain" description="Dynein heavy chain tail" evidence="22">
    <location>
        <begin position="167"/>
        <end position="613"/>
    </location>
</feature>
<evidence type="ECO:0000256" key="10">
    <source>
        <dbReference type="ARBA" id="ARBA00022794"/>
    </source>
</evidence>
<evidence type="ECO:0000259" key="24">
    <source>
        <dbReference type="Pfam" id="PF12774"/>
    </source>
</evidence>
<dbReference type="Gene3D" id="1.20.920.20">
    <property type="match status" value="1"/>
</dbReference>
<feature type="coiled-coil region" evidence="20">
    <location>
        <begin position="3004"/>
        <end position="3094"/>
    </location>
</feature>
<dbReference type="Pfam" id="PF12774">
    <property type="entry name" value="AAA_6"/>
    <property type="match status" value="1"/>
</dbReference>
<evidence type="ECO:0000259" key="28">
    <source>
        <dbReference type="Pfam" id="PF18198"/>
    </source>
</evidence>
<keyword evidence="32" id="KW-1185">Reference proteome</keyword>
<dbReference type="PANTHER" id="PTHR45703">
    <property type="entry name" value="DYNEIN HEAVY CHAIN"/>
    <property type="match status" value="1"/>
</dbReference>
<dbReference type="InterPro" id="IPR024743">
    <property type="entry name" value="Dynein_HC_stalk"/>
</dbReference>
<dbReference type="Gene3D" id="3.40.50.300">
    <property type="entry name" value="P-loop containing nucleotide triphosphate hydrolases"/>
    <property type="match status" value="5"/>
</dbReference>
<dbReference type="Pfam" id="PF12775">
    <property type="entry name" value="AAA_7"/>
    <property type="match status" value="1"/>
</dbReference>
<evidence type="ECO:0000256" key="19">
    <source>
        <dbReference type="ARBA" id="ARBA00023902"/>
    </source>
</evidence>
<dbReference type="PANTHER" id="PTHR45703:SF22">
    <property type="entry name" value="DYNEIN CYTOPLASMIC 2 HEAVY CHAIN 1"/>
    <property type="match status" value="1"/>
</dbReference>
<evidence type="ECO:0000256" key="20">
    <source>
        <dbReference type="SAM" id="Coils"/>
    </source>
</evidence>
<keyword evidence="14" id="KW-0969">Cilium</keyword>
<dbReference type="Gene3D" id="3.10.490.20">
    <property type="match status" value="1"/>
</dbReference>
<evidence type="ECO:0000256" key="6">
    <source>
        <dbReference type="ARBA" id="ARBA00022475"/>
    </source>
</evidence>
<evidence type="ECO:0000259" key="25">
    <source>
        <dbReference type="Pfam" id="PF12777"/>
    </source>
</evidence>
<feature type="domain" description="Dynein heavy chain region D6 P-loop" evidence="21">
    <location>
        <begin position="3606"/>
        <end position="3715"/>
    </location>
</feature>
<dbReference type="RefSeq" id="XP_017783105.1">
    <property type="nucleotide sequence ID" value="XM_017927616.1"/>
</dbReference>
<dbReference type="Pfam" id="PF18199">
    <property type="entry name" value="Dynein_C"/>
    <property type="match status" value="1"/>
</dbReference>
<feature type="coiled-coil region" evidence="20">
    <location>
        <begin position="3311"/>
        <end position="3338"/>
    </location>
</feature>
<gene>
    <name evidence="33" type="primary">LOC108567258</name>
</gene>
<dbReference type="InterPro" id="IPR026983">
    <property type="entry name" value="DHC"/>
</dbReference>
<dbReference type="Pfam" id="PF21264">
    <property type="entry name" value="DYNC2H1_AAA_dom"/>
    <property type="match status" value="1"/>
</dbReference>
<evidence type="ECO:0000256" key="2">
    <source>
        <dbReference type="ARBA" id="ARBA00004202"/>
    </source>
</evidence>
<feature type="domain" description="Dynein heavy chain hydrolytic ATP-binding dynein motor region" evidence="24">
    <location>
        <begin position="1594"/>
        <end position="1930"/>
    </location>
</feature>
<dbReference type="InterPro" id="IPR013602">
    <property type="entry name" value="Dynein_heavy_linker"/>
</dbReference>
<dbReference type="InterPro" id="IPR027417">
    <property type="entry name" value="P-loop_NTPase"/>
</dbReference>
<dbReference type="InterPro" id="IPR035699">
    <property type="entry name" value="AAA_6"/>
</dbReference>
<evidence type="ECO:0000256" key="5">
    <source>
        <dbReference type="ARBA" id="ARBA00022473"/>
    </source>
</evidence>
<keyword evidence="16" id="KW-0505">Motor protein</keyword>
<protein>
    <recommendedName>
        <fullName evidence="19">Cytoplasmic dynein 2 heavy chain 1</fullName>
    </recommendedName>
</protein>
<feature type="coiled-coil region" evidence="20">
    <location>
        <begin position="2802"/>
        <end position="2875"/>
    </location>
</feature>
<evidence type="ECO:0000259" key="26">
    <source>
        <dbReference type="Pfam" id="PF12780"/>
    </source>
</evidence>
<evidence type="ECO:0000256" key="3">
    <source>
        <dbReference type="ARBA" id="ARBA00004245"/>
    </source>
</evidence>
<keyword evidence="18" id="KW-0966">Cell projection</keyword>
<keyword evidence="12" id="KW-0243">Dynein</keyword>
<keyword evidence="6" id="KW-1003">Cell membrane</keyword>
<keyword evidence="11" id="KW-0067">ATP-binding</keyword>
<dbReference type="Gene3D" id="1.20.920.30">
    <property type="match status" value="1"/>
</dbReference>
<dbReference type="Pfam" id="PF08393">
    <property type="entry name" value="DHC_N2"/>
    <property type="match status" value="1"/>
</dbReference>
<keyword evidence="13 20" id="KW-0175">Coiled coil</keyword>
<dbReference type="Gene3D" id="1.20.140.100">
    <property type="entry name" value="Dynein heavy chain, N-terminal domain 2"/>
    <property type="match status" value="1"/>
</dbReference>
<dbReference type="Pfam" id="PF08385">
    <property type="entry name" value="DHC_N1"/>
    <property type="match status" value="1"/>
</dbReference>
<feature type="domain" description="Cytoplasmic dynein 2 heavy chain 1 AAA+ ATPase" evidence="30">
    <location>
        <begin position="2066"/>
        <end position="2160"/>
    </location>
</feature>
<dbReference type="InterPro" id="IPR013594">
    <property type="entry name" value="Dynein_heavy_tail"/>
</dbReference>
<feature type="domain" description="Dynein heavy chain ATP-binding dynein motor region" evidence="27">
    <location>
        <begin position="3151"/>
        <end position="3370"/>
    </location>
</feature>
<dbReference type="Proteomes" id="UP000695000">
    <property type="component" value="Unplaced"/>
</dbReference>
<feature type="domain" description="Dynein heavy chain coiled coil stalk" evidence="25">
    <location>
        <begin position="2794"/>
        <end position="3113"/>
    </location>
</feature>
<dbReference type="Pfam" id="PF22597">
    <property type="entry name" value="DYN_lid"/>
    <property type="match status" value="1"/>
</dbReference>
<comment type="similarity">
    <text evidence="4">Belongs to the dynein heavy chain family.</text>
</comment>
<evidence type="ECO:0000256" key="18">
    <source>
        <dbReference type="ARBA" id="ARBA00023273"/>
    </source>
</evidence>
<evidence type="ECO:0000256" key="8">
    <source>
        <dbReference type="ARBA" id="ARBA00022701"/>
    </source>
</evidence>
<dbReference type="Gene3D" id="1.10.8.710">
    <property type="match status" value="1"/>
</dbReference>
<feature type="domain" description="Dynein heavy chain C-terminal" evidence="29">
    <location>
        <begin position="3939"/>
        <end position="4175"/>
    </location>
</feature>
<evidence type="ECO:0000259" key="31">
    <source>
        <dbReference type="Pfam" id="PF22597"/>
    </source>
</evidence>
<dbReference type="SUPFAM" id="SSF52540">
    <property type="entry name" value="P-loop containing nucleoside triphosphate hydrolases"/>
    <property type="match status" value="3"/>
</dbReference>
<dbReference type="InterPro" id="IPR042228">
    <property type="entry name" value="Dynein_linker_3"/>
</dbReference>
<dbReference type="InterPro" id="IPR042219">
    <property type="entry name" value="AAA_lid_11_sf"/>
</dbReference>
<keyword evidence="7" id="KW-0963">Cytoplasm</keyword>
<dbReference type="InterPro" id="IPR024317">
    <property type="entry name" value="Dynein_heavy_chain_D4_dom"/>
</dbReference>
<evidence type="ECO:0000256" key="15">
    <source>
        <dbReference type="ARBA" id="ARBA00023136"/>
    </source>
</evidence>
<evidence type="ECO:0000259" key="27">
    <source>
        <dbReference type="Pfam" id="PF12781"/>
    </source>
</evidence>
<dbReference type="GeneID" id="108567258"/>
<dbReference type="Pfam" id="PF12780">
    <property type="entry name" value="AAA_8"/>
    <property type="match status" value="1"/>
</dbReference>
<dbReference type="Gene3D" id="6.10.140.1060">
    <property type="match status" value="1"/>
</dbReference>
<feature type="domain" description="Dynein 2 heavy chain 1 cytoplasmic ATPase lid" evidence="31">
    <location>
        <begin position="2377"/>
        <end position="2468"/>
    </location>
</feature>
<evidence type="ECO:0000256" key="9">
    <source>
        <dbReference type="ARBA" id="ARBA00022741"/>
    </source>
</evidence>
<keyword evidence="10" id="KW-0970">Cilium biogenesis/degradation</keyword>
<dbReference type="Gene3D" id="1.20.1270.280">
    <property type="match status" value="1"/>
</dbReference>
<evidence type="ECO:0000313" key="32">
    <source>
        <dbReference type="Proteomes" id="UP000695000"/>
    </source>
</evidence>
<feature type="domain" description="Dynein heavy chain AAA lid" evidence="28">
    <location>
        <begin position="3747"/>
        <end position="3880"/>
    </location>
</feature>
<comment type="subcellular location">
    <subcellularLocation>
        <location evidence="2">Cell membrane</location>
        <topology evidence="2">Peripheral membrane protein</topology>
    </subcellularLocation>
    <subcellularLocation>
        <location evidence="1">Cell projection</location>
        <location evidence="1">Cilium</location>
    </subcellularLocation>
    <subcellularLocation>
        <location evidence="3">Cytoplasm</location>
        <location evidence="3">Cytoskeleton</location>
    </subcellularLocation>
</comment>
<dbReference type="InterPro" id="IPR041228">
    <property type="entry name" value="Dynein_C"/>
</dbReference>
<keyword evidence="9" id="KW-0547">Nucleotide-binding</keyword>
<dbReference type="InterPro" id="IPR043157">
    <property type="entry name" value="Dynein_AAA1S"/>
</dbReference>
<evidence type="ECO:0000259" key="21">
    <source>
        <dbReference type="Pfam" id="PF03028"/>
    </source>
</evidence>